<feature type="region of interest" description="Disordered" evidence="4">
    <location>
        <begin position="1"/>
        <end position="22"/>
    </location>
</feature>
<sequence>MQARRRTRRGSGPGPSADAGLVAVPGRVGGVSDKGKKVADQYDRGYDYTKYWDNRDYEHAAEEIAIRRLLDGQRFERAADVGGGFGRLSLLLREYADHVTLAEPSRTQLDAAAKLLEGTDIAQVQMQADDLKFADGELDLLTMVRVMHHIPEPSAEFAEIARVLRPGGTAIIEVANLGHFKNRRKYKKLGQPLPTEPVSIRTAPADEPDAIAFVNHNVDTVLTQLAAAELVLTDKLSVSNLRSQTLKKYLPIGVMTTIEKAVQRPLARKDFGPSIFLKLRRR</sequence>
<dbReference type="Pfam" id="PF08241">
    <property type="entry name" value="Methyltransf_11"/>
    <property type="match status" value="1"/>
</dbReference>
<evidence type="ECO:0000313" key="7">
    <source>
        <dbReference type="Proteomes" id="UP000275225"/>
    </source>
</evidence>
<evidence type="ECO:0000256" key="3">
    <source>
        <dbReference type="ARBA" id="ARBA00022679"/>
    </source>
</evidence>
<evidence type="ECO:0000256" key="1">
    <source>
        <dbReference type="ARBA" id="ARBA00008361"/>
    </source>
</evidence>
<name>A0A3N6WNC7_9ACTN</name>
<dbReference type="InterPro" id="IPR013216">
    <property type="entry name" value="Methyltransf_11"/>
</dbReference>
<dbReference type="InterPro" id="IPR051052">
    <property type="entry name" value="Diverse_substrate_MTase"/>
</dbReference>
<dbReference type="GO" id="GO:0008757">
    <property type="term" value="F:S-adenosylmethionine-dependent methyltransferase activity"/>
    <property type="evidence" value="ECO:0007669"/>
    <property type="project" value="InterPro"/>
</dbReference>
<dbReference type="PANTHER" id="PTHR44942:SF4">
    <property type="entry name" value="METHYLTRANSFERASE TYPE 11 DOMAIN-CONTAINING PROTEIN"/>
    <property type="match status" value="1"/>
</dbReference>
<keyword evidence="7" id="KW-1185">Reference proteome</keyword>
<comment type="caution">
    <text evidence="6">The sequence shown here is derived from an EMBL/GenBank/DDBJ whole genome shotgun (WGS) entry which is preliminary data.</text>
</comment>
<dbReference type="OrthoDB" id="65624at2"/>
<dbReference type="InterPro" id="IPR029063">
    <property type="entry name" value="SAM-dependent_MTases_sf"/>
</dbReference>
<evidence type="ECO:0000313" key="6">
    <source>
        <dbReference type="EMBL" id="RQN09056.1"/>
    </source>
</evidence>
<gene>
    <name evidence="6" type="ORF">EHW97_05030</name>
</gene>
<dbReference type="PANTHER" id="PTHR44942">
    <property type="entry name" value="METHYLTRANSF_11 DOMAIN-CONTAINING PROTEIN"/>
    <property type="match status" value="1"/>
</dbReference>
<dbReference type="SUPFAM" id="SSF53335">
    <property type="entry name" value="S-adenosyl-L-methionine-dependent methyltransferases"/>
    <property type="match status" value="1"/>
</dbReference>
<evidence type="ECO:0000256" key="2">
    <source>
        <dbReference type="ARBA" id="ARBA00022603"/>
    </source>
</evidence>
<keyword evidence="2 6" id="KW-0489">Methyltransferase</keyword>
<dbReference type="CDD" id="cd02440">
    <property type="entry name" value="AdoMet_MTases"/>
    <property type="match status" value="1"/>
</dbReference>
<dbReference type="Gene3D" id="3.40.50.150">
    <property type="entry name" value="Vaccinia Virus protein VP39"/>
    <property type="match status" value="1"/>
</dbReference>
<feature type="domain" description="Methyltransferase type 11" evidence="5">
    <location>
        <begin position="80"/>
        <end position="172"/>
    </location>
</feature>
<dbReference type="AlphaFoldDB" id="A0A3N6WNC7"/>
<dbReference type="GO" id="GO:0032259">
    <property type="term" value="P:methylation"/>
    <property type="evidence" value="ECO:0007669"/>
    <property type="project" value="UniProtKB-KW"/>
</dbReference>
<protein>
    <submittedName>
        <fullName evidence="6">Class I SAM-dependent methyltransferase</fullName>
    </submittedName>
</protein>
<comment type="similarity">
    <text evidence="1">Belongs to the methyltransferase superfamily.</text>
</comment>
<evidence type="ECO:0000256" key="4">
    <source>
        <dbReference type="SAM" id="MobiDB-lite"/>
    </source>
</evidence>
<proteinExistence type="inferred from homology"/>
<keyword evidence="3 6" id="KW-0808">Transferase</keyword>
<organism evidence="6 7">
    <name type="scientific">Aeromicrobium camelliae</name>
    <dbReference type="NCBI Taxonomy" id="1538144"/>
    <lineage>
        <taxon>Bacteria</taxon>
        <taxon>Bacillati</taxon>
        <taxon>Actinomycetota</taxon>
        <taxon>Actinomycetes</taxon>
        <taxon>Propionibacteriales</taxon>
        <taxon>Nocardioidaceae</taxon>
        <taxon>Aeromicrobium</taxon>
    </lineage>
</organism>
<reference evidence="6 7" key="1">
    <citation type="submission" date="2018-11" db="EMBL/GenBank/DDBJ databases">
        <authorList>
            <person name="Li F."/>
        </authorList>
    </citation>
    <scope>NUCLEOTIDE SEQUENCE [LARGE SCALE GENOMIC DNA]</scope>
    <source>
        <strain evidence="6 7">YS17T</strain>
    </source>
</reference>
<evidence type="ECO:0000259" key="5">
    <source>
        <dbReference type="Pfam" id="PF08241"/>
    </source>
</evidence>
<accession>A0A3N6WNC7</accession>
<dbReference type="EMBL" id="RQJX01000004">
    <property type="protein sequence ID" value="RQN09056.1"/>
    <property type="molecule type" value="Genomic_DNA"/>
</dbReference>
<dbReference type="Proteomes" id="UP000275225">
    <property type="component" value="Unassembled WGS sequence"/>
</dbReference>